<keyword evidence="2" id="KW-1185">Reference proteome</keyword>
<comment type="caution">
    <text evidence="1">The sequence shown here is derived from an EMBL/GenBank/DDBJ whole genome shotgun (WGS) entry which is preliminary data.</text>
</comment>
<evidence type="ECO:0000313" key="1">
    <source>
        <dbReference type="EMBL" id="KAL0123471.1"/>
    </source>
</evidence>
<protein>
    <submittedName>
        <fullName evidence="1">Uncharacterized protein</fullName>
    </submittedName>
</protein>
<name>A0AAW2G5C6_9HYME</name>
<gene>
    <name evidence="1" type="ORF">PUN28_005763</name>
</gene>
<dbReference type="EMBL" id="JADYXP020000005">
    <property type="protein sequence ID" value="KAL0123471.1"/>
    <property type="molecule type" value="Genomic_DNA"/>
</dbReference>
<reference evidence="1 2" key="1">
    <citation type="submission" date="2023-03" db="EMBL/GenBank/DDBJ databases">
        <title>High recombination rates correlate with genetic variation in Cardiocondyla obscurior ants.</title>
        <authorList>
            <person name="Errbii M."/>
        </authorList>
    </citation>
    <scope>NUCLEOTIDE SEQUENCE [LARGE SCALE GENOMIC DNA]</scope>
    <source>
        <strain evidence="1">Alpha-2009</strain>
        <tissue evidence="1">Whole body</tissue>
    </source>
</reference>
<proteinExistence type="predicted"/>
<accession>A0AAW2G5C6</accession>
<organism evidence="1 2">
    <name type="scientific">Cardiocondyla obscurior</name>
    <dbReference type="NCBI Taxonomy" id="286306"/>
    <lineage>
        <taxon>Eukaryota</taxon>
        <taxon>Metazoa</taxon>
        <taxon>Ecdysozoa</taxon>
        <taxon>Arthropoda</taxon>
        <taxon>Hexapoda</taxon>
        <taxon>Insecta</taxon>
        <taxon>Pterygota</taxon>
        <taxon>Neoptera</taxon>
        <taxon>Endopterygota</taxon>
        <taxon>Hymenoptera</taxon>
        <taxon>Apocrita</taxon>
        <taxon>Aculeata</taxon>
        <taxon>Formicoidea</taxon>
        <taxon>Formicidae</taxon>
        <taxon>Myrmicinae</taxon>
        <taxon>Cardiocondyla</taxon>
    </lineage>
</organism>
<evidence type="ECO:0000313" key="2">
    <source>
        <dbReference type="Proteomes" id="UP001430953"/>
    </source>
</evidence>
<dbReference type="AlphaFoldDB" id="A0AAW2G5C6"/>
<sequence length="92" mass="11251">MRITRERKKKKKNSRPFLAGLHARLVASSETMLFNQYHFRLLYKPTKTPSESERRLLARVSCKGERQSYFPSLRRRKRRSKVFFFLFSRTYF</sequence>
<dbReference type="Proteomes" id="UP001430953">
    <property type="component" value="Unassembled WGS sequence"/>
</dbReference>